<evidence type="ECO:0000256" key="4">
    <source>
        <dbReference type="ARBA" id="ARBA00023180"/>
    </source>
</evidence>
<dbReference type="PANTHER" id="PTHR22835:SF557">
    <property type="entry name" value="LIPASE_HYDROLASE FAMILY PROTEIN, PUTATIVE, EXPRESSED-RELATED"/>
    <property type="match status" value="1"/>
</dbReference>
<evidence type="ECO:0000256" key="3">
    <source>
        <dbReference type="ARBA" id="ARBA00022801"/>
    </source>
</evidence>
<proteinExistence type="inferred from homology"/>
<dbReference type="Gene3D" id="3.40.50.1110">
    <property type="entry name" value="SGNH hydrolase"/>
    <property type="match status" value="1"/>
</dbReference>
<dbReference type="EMBL" id="JAUJYO010000018">
    <property type="protein sequence ID" value="KAK1290201.1"/>
    <property type="molecule type" value="Genomic_DNA"/>
</dbReference>
<keyword evidence="3" id="KW-0378">Hydrolase</keyword>
<dbReference type="Pfam" id="PF00657">
    <property type="entry name" value="Lipase_GDSL"/>
    <property type="match status" value="1"/>
</dbReference>
<protein>
    <submittedName>
        <fullName evidence="6">GDSL esterase/lipase</fullName>
    </submittedName>
</protein>
<feature type="signal peptide" evidence="5">
    <location>
        <begin position="1"/>
        <end position="16"/>
    </location>
</feature>
<dbReference type="InterPro" id="IPR035669">
    <property type="entry name" value="SGNH_plant_lipase-like"/>
</dbReference>
<dbReference type="InterPro" id="IPR036514">
    <property type="entry name" value="SGNH_hydro_sf"/>
</dbReference>
<evidence type="ECO:0000313" key="7">
    <source>
        <dbReference type="Proteomes" id="UP001180020"/>
    </source>
</evidence>
<evidence type="ECO:0000256" key="2">
    <source>
        <dbReference type="ARBA" id="ARBA00022729"/>
    </source>
</evidence>
<dbReference type="PANTHER" id="PTHR22835">
    <property type="entry name" value="ZINC FINGER FYVE DOMAIN CONTAINING PROTEIN"/>
    <property type="match status" value="1"/>
</dbReference>
<dbReference type="CDD" id="cd01837">
    <property type="entry name" value="SGNH_plant_lipase_like"/>
    <property type="match status" value="1"/>
</dbReference>
<reference evidence="6" key="1">
    <citation type="journal article" date="2023" name="Nat. Commun.">
        <title>Diploid and tetraploid genomes of Acorus and the evolution of monocots.</title>
        <authorList>
            <person name="Ma L."/>
            <person name="Liu K.W."/>
            <person name="Li Z."/>
            <person name="Hsiao Y.Y."/>
            <person name="Qi Y."/>
            <person name="Fu T."/>
            <person name="Tang G.D."/>
            <person name="Zhang D."/>
            <person name="Sun W.H."/>
            <person name="Liu D.K."/>
            <person name="Li Y."/>
            <person name="Chen G.Z."/>
            <person name="Liu X.D."/>
            <person name="Liao X.Y."/>
            <person name="Jiang Y.T."/>
            <person name="Yu X."/>
            <person name="Hao Y."/>
            <person name="Huang J."/>
            <person name="Zhao X.W."/>
            <person name="Ke S."/>
            <person name="Chen Y.Y."/>
            <person name="Wu W.L."/>
            <person name="Hsu J.L."/>
            <person name="Lin Y.F."/>
            <person name="Huang M.D."/>
            <person name="Li C.Y."/>
            <person name="Huang L."/>
            <person name="Wang Z.W."/>
            <person name="Zhao X."/>
            <person name="Zhong W.Y."/>
            <person name="Peng D.H."/>
            <person name="Ahmad S."/>
            <person name="Lan S."/>
            <person name="Zhang J.S."/>
            <person name="Tsai W.C."/>
            <person name="Van de Peer Y."/>
            <person name="Liu Z.J."/>
        </authorList>
    </citation>
    <scope>NUCLEOTIDE SEQUENCE</scope>
    <source>
        <strain evidence="6">CP</strain>
    </source>
</reference>
<comment type="similarity">
    <text evidence="1">Belongs to the 'GDSL' lipolytic enzyme family.</text>
</comment>
<accession>A0AAV9CMQ6</accession>
<keyword evidence="2 5" id="KW-0732">Signal</keyword>
<dbReference type="GO" id="GO:0016788">
    <property type="term" value="F:hydrolase activity, acting on ester bonds"/>
    <property type="evidence" value="ECO:0007669"/>
    <property type="project" value="InterPro"/>
</dbReference>
<gene>
    <name evidence="6" type="ORF">QJS10_CPB18g00576</name>
</gene>
<evidence type="ECO:0000256" key="1">
    <source>
        <dbReference type="ARBA" id="ARBA00008668"/>
    </source>
</evidence>
<sequence>MWSLTLLLFFLASTTAAPSPSPPTPTPPFTKIYAFGDSYTDTGNTRSATAPYAFGYVSNPPYGTTFFHKPTNRYSDGRLVIDFLSSALSLPFLPPFKTTTNTSKFPFGANFAVAGSTAIDHDFFVKNNMTLDITPQSIGTEREWFEGLMEREGCGRGREEGCARAMEGALFWVGEIGVNDYAYSVGSSVSTKDIQRLALQSVSKFLEAILTKGAKHVVVQGLPMTGCLPLSLILTAADDRDNFGCSASVNQLSHAHNALLRAEIEVLRKRFPDSTISYADYWAAHRAIMARPAAYGFTERFKTCCGSGGGDYNFNPLGTCGSPDADRACRDPGQFVNWDGVHLTESMYRAVANMFFYRGLVQPPIGVPADGKARWE</sequence>
<name>A0AAV9CMQ6_ACOCL</name>
<feature type="chain" id="PRO_5043496816" evidence="5">
    <location>
        <begin position="17"/>
        <end position="376"/>
    </location>
</feature>
<dbReference type="AlphaFoldDB" id="A0AAV9CMQ6"/>
<keyword evidence="4" id="KW-0325">Glycoprotein</keyword>
<keyword evidence="7" id="KW-1185">Reference proteome</keyword>
<comment type="caution">
    <text evidence="6">The sequence shown here is derived from an EMBL/GenBank/DDBJ whole genome shotgun (WGS) entry which is preliminary data.</text>
</comment>
<dbReference type="SUPFAM" id="SSF52266">
    <property type="entry name" value="SGNH hydrolase"/>
    <property type="match status" value="1"/>
</dbReference>
<reference evidence="6" key="2">
    <citation type="submission" date="2023-06" db="EMBL/GenBank/DDBJ databases">
        <authorList>
            <person name="Ma L."/>
            <person name="Liu K.-W."/>
            <person name="Li Z."/>
            <person name="Hsiao Y.-Y."/>
            <person name="Qi Y."/>
            <person name="Fu T."/>
            <person name="Tang G."/>
            <person name="Zhang D."/>
            <person name="Sun W.-H."/>
            <person name="Liu D.-K."/>
            <person name="Li Y."/>
            <person name="Chen G.-Z."/>
            <person name="Liu X.-D."/>
            <person name="Liao X.-Y."/>
            <person name="Jiang Y.-T."/>
            <person name="Yu X."/>
            <person name="Hao Y."/>
            <person name="Huang J."/>
            <person name="Zhao X.-W."/>
            <person name="Ke S."/>
            <person name="Chen Y.-Y."/>
            <person name="Wu W.-L."/>
            <person name="Hsu J.-L."/>
            <person name="Lin Y.-F."/>
            <person name="Huang M.-D."/>
            <person name="Li C.-Y."/>
            <person name="Huang L."/>
            <person name="Wang Z.-W."/>
            <person name="Zhao X."/>
            <person name="Zhong W.-Y."/>
            <person name="Peng D.-H."/>
            <person name="Ahmad S."/>
            <person name="Lan S."/>
            <person name="Zhang J.-S."/>
            <person name="Tsai W.-C."/>
            <person name="Van De Peer Y."/>
            <person name="Liu Z.-J."/>
        </authorList>
    </citation>
    <scope>NUCLEOTIDE SEQUENCE</scope>
    <source>
        <strain evidence="6">CP</strain>
        <tissue evidence="6">Leaves</tissue>
    </source>
</reference>
<evidence type="ECO:0000256" key="5">
    <source>
        <dbReference type="SAM" id="SignalP"/>
    </source>
</evidence>
<dbReference type="InterPro" id="IPR001087">
    <property type="entry name" value="GDSL"/>
</dbReference>
<organism evidence="6 7">
    <name type="scientific">Acorus calamus</name>
    <name type="common">Sweet flag</name>
    <dbReference type="NCBI Taxonomy" id="4465"/>
    <lineage>
        <taxon>Eukaryota</taxon>
        <taxon>Viridiplantae</taxon>
        <taxon>Streptophyta</taxon>
        <taxon>Embryophyta</taxon>
        <taxon>Tracheophyta</taxon>
        <taxon>Spermatophyta</taxon>
        <taxon>Magnoliopsida</taxon>
        <taxon>Liliopsida</taxon>
        <taxon>Acoraceae</taxon>
        <taxon>Acorus</taxon>
    </lineage>
</organism>
<evidence type="ECO:0000313" key="6">
    <source>
        <dbReference type="EMBL" id="KAK1290201.1"/>
    </source>
</evidence>
<dbReference type="Proteomes" id="UP001180020">
    <property type="component" value="Unassembled WGS sequence"/>
</dbReference>